<protein>
    <submittedName>
        <fullName evidence="1">Uncharacterized protein</fullName>
    </submittedName>
</protein>
<dbReference type="AlphaFoldDB" id="A0A6C0IJ92"/>
<reference evidence="1" key="1">
    <citation type="journal article" date="2020" name="Nature">
        <title>Giant virus diversity and host interactions through global metagenomics.</title>
        <authorList>
            <person name="Schulz F."/>
            <person name="Roux S."/>
            <person name="Paez-Espino D."/>
            <person name="Jungbluth S."/>
            <person name="Walsh D.A."/>
            <person name="Denef V.J."/>
            <person name="McMahon K.D."/>
            <person name="Konstantinidis K.T."/>
            <person name="Eloe-Fadrosh E.A."/>
            <person name="Kyrpides N.C."/>
            <person name="Woyke T."/>
        </authorList>
    </citation>
    <scope>NUCLEOTIDE SEQUENCE</scope>
    <source>
        <strain evidence="1">GVMAG-M-3300023210-19</strain>
    </source>
</reference>
<evidence type="ECO:0000313" key="1">
    <source>
        <dbReference type="EMBL" id="QHT93032.1"/>
    </source>
</evidence>
<proteinExistence type="predicted"/>
<dbReference type="EMBL" id="MN740199">
    <property type="protein sequence ID" value="QHT93032.1"/>
    <property type="molecule type" value="Genomic_DNA"/>
</dbReference>
<name>A0A6C0IJ92_9ZZZZ</name>
<sequence>MLNTFNDYLTLFIEILGQVDVYKQINTHVQVFDIEQSKACIPWTDDRVQDLDLFIYYGYNVRKPDDDETHFRVACRTKIVTRGRIHRKWELIDPYHLYQKMGSHGFCQMFAHFIANNDVDDFADISKANDLSNLKEIFTTNTFVCLQKTLRLIKTNDRTYNLMSDVFEEIKHNEIERKDFGIHKKTNFGDFINKLSLFELDDIQSYIDGLYT</sequence>
<accession>A0A6C0IJ92</accession>
<organism evidence="1">
    <name type="scientific">viral metagenome</name>
    <dbReference type="NCBI Taxonomy" id="1070528"/>
    <lineage>
        <taxon>unclassified sequences</taxon>
        <taxon>metagenomes</taxon>
        <taxon>organismal metagenomes</taxon>
    </lineage>
</organism>